<evidence type="ECO:0000313" key="1">
    <source>
        <dbReference type="Proteomes" id="UP000050741"/>
    </source>
</evidence>
<evidence type="ECO:0000313" key="2">
    <source>
        <dbReference type="WBParaSite" id="GPLIN_000468500"/>
    </source>
</evidence>
<reference evidence="2" key="2">
    <citation type="submission" date="2016-06" db="UniProtKB">
        <authorList>
            <consortium name="WormBaseParasite"/>
        </authorList>
    </citation>
    <scope>IDENTIFICATION</scope>
</reference>
<accession>A0A183BVP7</accession>
<name>A0A183BVP7_GLOPA</name>
<keyword evidence="1" id="KW-1185">Reference proteome</keyword>
<sequence length="92" mass="10857">MRAFITNTSSPVSYIVRLEAKLVDVEPFEMENPQTRELFTLRRVYNDLWFLERGPVEREQSSWDLDRATLKCGWEEQQSVIKIAIYDDDDVG</sequence>
<dbReference type="AlphaFoldDB" id="A0A183BVP7"/>
<proteinExistence type="predicted"/>
<dbReference type="WBParaSite" id="GPLIN_000468500">
    <property type="protein sequence ID" value="GPLIN_000468500"/>
    <property type="gene ID" value="GPLIN_000468500"/>
</dbReference>
<organism evidence="1 2">
    <name type="scientific">Globodera pallida</name>
    <name type="common">Potato cyst nematode worm</name>
    <name type="synonym">Heterodera pallida</name>
    <dbReference type="NCBI Taxonomy" id="36090"/>
    <lineage>
        <taxon>Eukaryota</taxon>
        <taxon>Metazoa</taxon>
        <taxon>Ecdysozoa</taxon>
        <taxon>Nematoda</taxon>
        <taxon>Chromadorea</taxon>
        <taxon>Rhabditida</taxon>
        <taxon>Tylenchina</taxon>
        <taxon>Tylenchomorpha</taxon>
        <taxon>Tylenchoidea</taxon>
        <taxon>Heteroderidae</taxon>
        <taxon>Heteroderinae</taxon>
        <taxon>Globodera</taxon>
    </lineage>
</organism>
<reference evidence="1" key="1">
    <citation type="submission" date="2014-05" db="EMBL/GenBank/DDBJ databases">
        <title>The genome and life-stage specific transcriptomes of Globodera pallida elucidate key aspects of plant parasitism by a cyst nematode.</title>
        <authorList>
            <person name="Cotton J.A."/>
            <person name="Lilley C.J."/>
            <person name="Jones L.M."/>
            <person name="Kikuchi T."/>
            <person name="Reid A.J."/>
            <person name="Thorpe P."/>
            <person name="Tsai I.J."/>
            <person name="Beasley H."/>
            <person name="Blok V."/>
            <person name="Cock P.J.A."/>
            <person name="Van den Akker S.E."/>
            <person name="Holroyd N."/>
            <person name="Hunt M."/>
            <person name="Mantelin S."/>
            <person name="Naghra H."/>
            <person name="Pain A."/>
            <person name="Palomares-Rius J.E."/>
            <person name="Zarowiecki M."/>
            <person name="Berriman M."/>
            <person name="Jones J.T."/>
            <person name="Urwin P.E."/>
        </authorList>
    </citation>
    <scope>NUCLEOTIDE SEQUENCE [LARGE SCALE GENOMIC DNA]</scope>
    <source>
        <strain evidence="1">Lindley</strain>
    </source>
</reference>
<protein>
    <submittedName>
        <fullName evidence="2">C2 domain-containing protein</fullName>
    </submittedName>
</protein>
<dbReference type="Proteomes" id="UP000050741">
    <property type="component" value="Unassembled WGS sequence"/>
</dbReference>